<dbReference type="SUPFAM" id="SSF52540">
    <property type="entry name" value="P-loop containing nucleoside triphosphate hydrolases"/>
    <property type="match status" value="1"/>
</dbReference>
<evidence type="ECO:0000256" key="1">
    <source>
        <dbReference type="SAM" id="MobiDB-lite"/>
    </source>
</evidence>
<proteinExistence type="predicted"/>
<keyword evidence="3" id="KW-1185">Reference proteome</keyword>
<dbReference type="OrthoDB" id="13869at2"/>
<feature type="region of interest" description="Disordered" evidence="1">
    <location>
        <begin position="1"/>
        <end position="31"/>
    </location>
</feature>
<organism evidence="2 3">
    <name type="scientific">Caulobacter mirabilis</name>
    <dbReference type="NCBI Taxonomy" id="69666"/>
    <lineage>
        <taxon>Bacteria</taxon>
        <taxon>Pseudomonadati</taxon>
        <taxon>Pseudomonadota</taxon>
        <taxon>Alphaproteobacteria</taxon>
        <taxon>Caulobacterales</taxon>
        <taxon>Caulobacteraceae</taxon>
        <taxon>Caulobacter</taxon>
    </lineage>
</organism>
<dbReference type="InterPro" id="IPR050678">
    <property type="entry name" value="DNA_Partitioning_ATPase"/>
</dbReference>
<dbReference type="InterPro" id="IPR015223">
    <property type="entry name" value="MipZ"/>
</dbReference>
<dbReference type="KEGG" id="cmb:CSW64_01210"/>
<gene>
    <name evidence="2" type="ORF">CSW64_01210</name>
</gene>
<evidence type="ECO:0000313" key="2">
    <source>
        <dbReference type="EMBL" id="ATQ41122.1"/>
    </source>
</evidence>
<dbReference type="Proteomes" id="UP000228945">
    <property type="component" value="Chromosome"/>
</dbReference>
<dbReference type="Gene3D" id="3.40.50.300">
    <property type="entry name" value="P-loop containing nucleotide triphosphate hydrolases"/>
    <property type="match status" value="1"/>
</dbReference>
<name>A0A2D2ASY7_9CAUL</name>
<evidence type="ECO:0000313" key="3">
    <source>
        <dbReference type="Proteomes" id="UP000228945"/>
    </source>
</evidence>
<reference evidence="2 3" key="1">
    <citation type="submission" date="2017-10" db="EMBL/GenBank/DDBJ databases">
        <title>Genome sequence of Caulobacter mirabilis FWC38.</title>
        <authorList>
            <person name="Fiebig A."/>
            <person name="Crosson S."/>
        </authorList>
    </citation>
    <scope>NUCLEOTIDE SEQUENCE [LARGE SCALE GENOMIC DNA]</scope>
    <source>
        <strain evidence="2 3">FWC 38</strain>
    </source>
</reference>
<dbReference type="AlphaFoldDB" id="A0A2D2ASY7"/>
<dbReference type="CDD" id="cd02042">
    <property type="entry name" value="ParAB_family"/>
    <property type="match status" value="1"/>
</dbReference>
<dbReference type="PANTHER" id="PTHR13696">
    <property type="entry name" value="P-LOOP CONTAINING NUCLEOSIDE TRIPHOSPHATE HYDROLASE"/>
    <property type="match status" value="1"/>
</dbReference>
<protein>
    <submittedName>
        <fullName evidence="2">ATPase</fullName>
    </submittedName>
</protein>
<dbReference type="Pfam" id="PF09140">
    <property type="entry name" value="MipZ"/>
    <property type="match status" value="1"/>
</dbReference>
<dbReference type="EMBL" id="CP024201">
    <property type="protein sequence ID" value="ATQ41122.1"/>
    <property type="molecule type" value="Genomic_DNA"/>
</dbReference>
<accession>A0A2D2ASY7</accession>
<dbReference type="PANTHER" id="PTHR13696:SF96">
    <property type="entry name" value="COBQ_COBB_MIND_PARA NUCLEOTIDE BINDING DOMAIN-CONTAINING PROTEIN"/>
    <property type="match status" value="1"/>
</dbReference>
<dbReference type="InterPro" id="IPR027417">
    <property type="entry name" value="P-loop_NTPase"/>
</dbReference>
<sequence length="297" mass="32652">MRGIWRRPPPPGRASFRVEGFSPPPTPERRRGAPKVVIVANEKGGVGKSTVSALISTAMMYHGARVAVIDVDLRQQSLSHFFANRRRWLPAAGVDAPIPLEYKLTEDTVALADADPASMVSVFERALVLAMEAADVVVVDTPGGNTPLSKSAHLQADLLVTPMNDSFVDFDMLGAIDPVTLKVLRPSVYSKVVHDSRKRRAEYGRQLDWVVLRNRLAATETRNRERVGAGIEALAQQIGFRVAPGLRERVAYREMFPFGLTVADLSFGLRPAEVSVPRRAAQEEVRDLLIALRLIEG</sequence>